<keyword evidence="4 8" id="KW-0812">Transmembrane</keyword>
<dbReference type="AlphaFoldDB" id="A0A136PZD6"/>
<evidence type="ECO:0008006" key="11">
    <source>
        <dbReference type="Google" id="ProtNLM"/>
    </source>
</evidence>
<keyword evidence="2" id="KW-1003">Cell membrane</keyword>
<keyword evidence="6 8" id="KW-0472">Membrane</keyword>
<comment type="caution">
    <text evidence="9">The sequence shown here is derived from an EMBL/GenBank/DDBJ whole genome shotgun (WGS) entry which is preliminary data.</text>
</comment>
<evidence type="ECO:0000256" key="8">
    <source>
        <dbReference type="SAM" id="Phobius"/>
    </source>
</evidence>
<evidence type="ECO:0000256" key="1">
    <source>
        <dbReference type="ARBA" id="ARBA00004651"/>
    </source>
</evidence>
<evidence type="ECO:0000256" key="7">
    <source>
        <dbReference type="ARBA" id="ARBA00024033"/>
    </source>
</evidence>
<feature type="transmembrane region" description="Helical" evidence="8">
    <location>
        <begin position="135"/>
        <end position="152"/>
    </location>
</feature>
<organism evidence="9 10">
    <name type="scientific">Micromonospora rosaria</name>
    <dbReference type="NCBI Taxonomy" id="47874"/>
    <lineage>
        <taxon>Bacteria</taxon>
        <taxon>Bacillati</taxon>
        <taxon>Actinomycetota</taxon>
        <taxon>Actinomycetes</taxon>
        <taxon>Micromonosporales</taxon>
        <taxon>Micromonosporaceae</taxon>
        <taxon>Micromonospora</taxon>
    </lineage>
</organism>
<gene>
    <name evidence="9" type="ORF">AWW66_01110</name>
</gene>
<evidence type="ECO:0000256" key="4">
    <source>
        <dbReference type="ARBA" id="ARBA00022692"/>
    </source>
</evidence>
<sequence length="419" mass="45203">MSSMQVPTGPARARTGRGVVGWGVAALALAVVLWATQRQVIWWMADWRVYDVAVRAVLDGDGRLYDVTAPPLSAELRFAAPFNYPPFAALVLLPFAVLPWDVLAVVWTALKLVALGLVVARCLDALRVDRARRRWVLPAFLAGLLLVDPVFTDVQVGNINTFLLALVVLDLTRPVGARGRGALVGLAAAIKITPGFFVLYLLVTRQYRAAGWAAAGLGTVAVGAAVLPRDSWRYWTDVVVRPERVFAPQFTHNQSLRGVLVRLQGTAEQNLGWLLLAVVVGLLGLALAVGLHRRGEEIAAITVCGVVTALVSPFSWNHHWIWLVPGLVLLWVVAARRRSGAVWAVTAVVTLIFLTRPYLFATFDPIDGFGLGPVAQLLAASYVLTGLALLALAEGHRRASVAHPAAYRAPVDGKEGVSR</sequence>
<evidence type="ECO:0000256" key="6">
    <source>
        <dbReference type="ARBA" id="ARBA00023136"/>
    </source>
</evidence>
<evidence type="ECO:0000256" key="5">
    <source>
        <dbReference type="ARBA" id="ARBA00022989"/>
    </source>
</evidence>
<name>A0A136PZD6_9ACTN</name>
<keyword evidence="5 8" id="KW-1133">Transmembrane helix</keyword>
<keyword evidence="3" id="KW-0808">Transferase</keyword>
<comment type="similarity">
    <text evidence="7">Belongs to the glycosyltransferase 87 family.</text>
</comment>
<dbReference type="RefSeq" id="WP_067359396.1">
    <property type="nucleotide sequence ID" value="NZ_JBIUBN010000003.1"/>
</dbReference>
<feature type="transmembrane region" description="Helical" evidence="8">
    <location>
        <begin position="342"/>
        <end position="361"/>
    </location>
</feature>
<comment type="subcellular location">
    <subcellularLocation>
        <location evidence="1">Cell membrane</location>
        <topology evidence="1">Multi-pass membrane protein</topology>
    </subcellularLocation>
</comment>
<feature type="transmembrane region" description="Helical" evidence="8">
    <location>
        <begin position="320"/>
        <end position="335"/>
    </location>
</feature>
<feature type="transmembrane region" description="Helical" evidence="8">
    <location>
        <begin position="209"/>
        <end position="227"/>
    </location>
</feature>
<evidence type="ECO:0000313" key="9">
    <source>
        <dbReference type="EMBL" id="KXK63810.1"/>
    </source>
</evidence>
<accession>A0A136PZD6</accession>
<dbReference type="GO" id="GO:0016758">
    <property type="term" value="F:hexosyltransferase activity"/>
    <property type="evidence" value="ECO:0007669"/>
    <property type="project" value="InterPro"/>
</dbReference>
<dbReference type="EMBL" id="LRQV01000002">
    <property type="protein sequence ID" value="KXK63810.1"/>
    <property type="molecule type" value="Genomic_DNA"/>
</dbReference>
<feature type="transmembrane region" description="Helical" evidence="8">
    <location>
        <begin position="20"/>
        <end position="36"/>
    </location>
</feature>
<dbReference type="GO" id="GO:0005886">
    <property type="term" value="C:plasma membrane"/>
    <property type="evidence" value="ECO:0007669"/>
    <property type="project" value="UniProtKB-SubCell"/>
</dbReference>
<protein>
    <recommendedName>
        <fullName evidence="11">Alpha-1,2-mannosyltransferase</fullName>
    </recommendedName>
</protein>
<feature type="transmembrane region" description="Helical" evidence="8">
    <location>
        <begin position="271"/>
        <end position="291"/>
    </location>
</feature>
<evidence type="ECO:0000256" key="3">
    <source>
        <dbReference type="ARBA" id="ARBA00022679"/>
    </source>
</evidence>
<dbReference type="InterPro" id="IPR018584">
    <property type="entry name" value="GT87"/>
</dbReference>
<dbReference type="OrthoDB" id="9774600at2"/>
<dbReference type="Proteomes" id="UP000070620">
    <property type="component" value="Unassembled WGS sequence"/>
</dbReference>
<feature type="transmembrane region" description="Helical" evidence="8">
    <location>
        <begin position="298"/>
        <end position="314"/>
    </location>
</feature>
<evidence type="ECO:0000313" key="10">
    <source>
        <dbReference type="Proteomes" id="UP000070620"/>
    </source>
</evidence>
<reference evidence="9 10" key="1">
    <citation type="submission" date="2016-01" db="EMBL/GenBank/DDBJ databases">
        <title>Whole genome sequence and analysis of Micromonospora rosaria DSM 803, which can produce antibacterial substance rosamicin.</title>
        <authorList>
            <person name="Yang H."/>
            <person name="He X."/>
            <person name="Zhu D."/>
        </authorList>
    </citation>
    <scope>NUCLEOTIDE SEQUENCE [LARGE SCALE GENOMIC DNA]</scope>
    <source>
        <strain evidence="9 10">DSM 803</strain>
    </source>
</reference>
<feature type="transmembrane region" description="Helical" evidence="8">
    <location>
        <begin position="181"/>
        <end position="202"/>
    </location>
</feature>
<feature type="transmembrane region" description="Helical" evidence="8">
    <location>
        <begin position="373"/>
        <end position="393"/>
    </location>
</feature>
<evidence type="ECO:0000256" key="2">
    <source>
        <dbReference type="ARBA" id="ARBA00022475"/>
    </source>
</evidence>
<dbReference type="Pfam" id="PF09594">
    <property type="entry name" value="GT87"/>
    <property type="match status" value="1"/>
</dbReference>
<proteinExistence type="inferred from homology"/>
<feature type="transmembrane region" description="Helical" evidence="8">
    <location>
        <begin position="104"/>
        <end position="123"/>
    </location>
</feature>
<keyword evidence="10" id="KW-1185">Reference proteome</keyword>